<proteinExistence type="predicted"/>
<dbReference type="EMBL" id="NBNE01000057">
    <property type="protein sequence ID" value="OWZ23549.1"/>
    <property type="molecule type" value="Genomic_DNA"/>
</dbReference>
<dbReference type="Proteomes" id="UP000198211">
    <property type="component" value="Unassembled WGS sequence"/>
</dbReference>
<dbReference type="InterPro" id="IPR011992">
    <property type="entry name" value="EF-hand-dom_pair"/>
</dbReference>
<dbReference type="SUPFAM" id="SSF47473">
    <property type="entry name" value="EF-hand"/>
    <property type="match status" value="1"/>
</dbReference>
<dbReference type="GO" id="GO:0005509">
    <property type="term" value="F:calcium ion binding"/>
    <property type="evidence" value="ECO:0007669"/>
    <property type="project" value="InterPro"/>
</dbReference>
<dbReference type="PROSITE" id="PS50222">
    <property type="entry name" value="EF_HAND_2"/>
    <property type="match status" value="1"/>
</dbReference>
<dbReference type="OrthoDB" id="114727at2759"/>
<gene>
    <name evidence="3" type="ORF">PHMEG_0001575</name>
</gene>
<keyword evidence="1" id="KW-0106">Calcium</keyword>
<dbReference type="Gene3D" id="1.10.238.10">
    <property type="entry name" value="EF-hand"/>
    <property type="match status" value="1"/>
</dbReference>
<dbReference type="InterPro" id="IPR018247">
    <property type="entry name" value="EF_Hand_1_Ca_BS"/>
</dbReference>
<reference evidence="4" key="1">
    <citation type="submission" date="2017-03" db="EMBL/GenBank/DDBJ databases">
        <title>Phytopthora megakarya and P. palmivora, two closely related causual agents of cacao black pod achieved similar genome size and gene model numbers by different mechanisms.</title>
        <authorList>
            <person name="Ali S."/>
            <person name="Shao J."/>
            <person name="Larry D.J."/>
            <person name="Kronmiller B."/>
            <person name="Shen D."/>
            <person name="Strem M.D."/>
            <person name="Melnick R.L."/>
            <person name="Guiltinan M.J."/>
            <person name="Tyler B.M."/>
            <person name="Meinhardt L.W."/>
            <person name="Bailey B.A."/>
        </authorList>
    </citation>
    <scope>NUCLEOTIDE SEQUENCE [LARGE SCALE GENOMIC DNA]</scope>
    <source>
        <strain evidence="4">zdho120</strain>
    </source>
</reference>
<name>A0A225X2W0_9STRA</name>
<organism evidence="3 4">
    <name type="scientific">Phytophthora megakarya</name>
    <dbReference type="NCBI Taxonomy" id="4795"/>
    <lineage>
        <taxon>Eukaryota</taxon>
        <taxon>Sar</taxon>
        <taxon>Stramenopiles</taxon>
        <taxon>Oomycota</taxon>
        <taxon>Peronosporomycetes</taxon>
        <taxon>Peronosporales</taxon>
        <taxon>Peronosporaceae</taxon>
        <taxon>Phytophthora</taxon>
    </lineage>
</organism>
<evidence type="ECO:0000313" key="3">
    <source>
        <dbReference type="EMBL" id="OWZ23549.1"/>
    </source>
</evidence>
<protein>
    <recommendedName>
        <fullName evidence="2">EF-hand domain-containing protein</fullName>
    </recommendedName>
</protein>
<dbReference type="PROSITE" id="PS00018">
    <property type="entry name" value="EF_HAND_1"/>
    <property type="match status" value="1"/>
</dbReference>
<comment type="caution">
    <text evidence="3">The sequence shown here is derived from an EMBL/GenBank/DDBJ whole genome shotgun (WGS) entry which is preliminary data.</text>
</comment>
<evidence type="ECO:0000256" key="1">
    <source>
        <dbReference type="ARBA" id="ARBA00022837"/>
    </source>
</evidence>
<dbReference type="AlphaFoldDB" id="A0A225X2W0"/>
<evidence type="ECO:0000313" key="4">
    <source>
        <dbReference type="Proteomes" id="UP000198211"/>
    </source>
</evidence>
<keyword evidence="4" id="KW-1185">Reference proteome</keyword>
<evidence type="ECO:0000259" key="2">
    <source>
        <dbReference type="PROSITE" id="PS50222"/>
    </source>
</evidence>
<accession>A0A225X2W0</accession>
<dbReference type="InterPro" id="IPR002048">
    <property type="entry name" value="EF_hand_dom"/>
</dbReference>
<sequence length="258" mass="29412">MLHEQPRQLTNGLFEAVGLAHDIKRLYFDDFVLCVATVATWSKGELLRYAFRQFDVDDSGAMDGRELRAFCEGLKNDSSFYFAKNVNIACEKITSRDMNDHNSQGSAKQFQTAAEIEADALVDLEDLIKGSTEFQVAFYPLIQLQQNVRACSLGETFWGAVMERRQHVELVVKYMRRHKGMLPPISSITRVMALIPFSQAQAKVLIHKLAVLKYAEDQRKLLDESTAQAKEKQALELARVEEENETYRIKLINSEWAA</sequence>
<feature type="domain" description="EF-hand" evidence="2">
    <location>
        <begin position="42"/>
        <end position="77"/>
    </location>
</feature>